<keyword evidence="5 10" id="KW-0812">Transmembrane</keyword>
<keyword evidence="12" id="KW-1185">Reference proteome</keyword>
<feature type="transmembrane region" description="Helical" evidence="10">
    <location>
        <begin position="478"/>
        <end position="495"/>
    </location>
</feature>
<feature type="transmembrane region" description="Helical" evidence="10">
    <location>
        <begin position="189"/>
        <end position="208"/>
    </location>
</feature>
<evidence type="ECO:0000256" key="3">
    <source>
        <dbReference type="ARBA" id="ARBA00012132"/>
    </source>
</evidence>
<dbReference type="PANTHER" id="PTHR13205:SF15">
    <property type="entry name" value="DOLICHOL KINASE"/>
    <property type="match status" value="1"/>
</dbReference>
<dbReference type="GO" id="GO:0004168">
    <property type="term" value="F:dolichol kinase activity"/>
    <property type="evidence" value="ECO:0007669"/>
    <property type="project" value="UniProtKB-EC"/>
</dbReference>
<evidence type="ECO:0000256" key="9">
    <source>
        <dbReference type="ARBA" id="ARBA00023136"/>
    </source>
</evidence>
<evidence type="ECO:0000256" key="1">
    <source>
        <dbReference type="ARBA" id="ARBA00004477"/>
    </source>
</evidence>
<keyword evidence="6" id="KW-0418">Kinase</keyword>
<dbReference type="AlphaFoldDB" id="A0AAV1DBH2"/>
<sequence>MKKKKELGEASPMAALPWMNGERAVVVLYIARILCAAPFSLLLYESISLSIVSLFAIFLDIFADRDDPFSQFFTTRPGASSGILLGAVTLPGLMLSRLVQMSRGLSSNEVGFADFEYFRLQYWAASASCFCVLAFLQFVLHRRVTNTQSVGSCRDWKKISGVCCIALYAGICCIALGAKNHFGWKMELILFWVACHGSSAVKLIQSILQTFPACASIGETLLVTSGLVVYFGDMVALVVGKIYGYLTSPNFPSVQYFSRRSEISIIVQGMTLGLLLFPMIFKFIYQIAGCFNFQDMRPNNEIKKSLIFFGSLVFMLIAVVPSWMQFVQDFHSHPLLWVLDFVFSEPLKRLSLCTYWIALTYVSVTRFYHISKNSKIERILLRKYYHLMAVLMFVPALIFQPKFLDLAFGAALAVFLILEIIRVWRIWPLGQLVHHFMNAFTDHRDSEILVISHFSLLLGCALPIWLSSGFSDRPLAPFAGILSLGIGDTMASMVGHKYGVLRWSKTGKKTVEGTAAGIFCVLVACYVLPPLLATTGYIFTQNLFSLLVAVTASGLLEAYTAQLDNAFIPLVFYSLLCL</sequence>
<evidence type="ECO:0000256" key="8">
    <source>
        <dbReference type="ARBA" id="ARBA00022989"/>
    </source>
</evidence>
<feature type="transmembrane region" description="Helical" evidence="10">
    <location>
        <begin position="47"/>
        <end position="63"/>
    </location>
</feature>
<name>A0AAV1DBH2_OLDCO</name>
<feature type="transmembrane region" description="Helical" evidence="10">
    <location>
        <begin position="220"/>
        <end position="243"/>
    </location>
</feature>
<proteinExistence type="inferred from homology"/>
<feature type="transmembrane region" description="Helical" evidence="10">
    <location>
        <begin position="346"/>
        <end position="364"/>
    </location>
</feature>
<keyword evidence="4" id="KW-0808">Transferase</keyword>
<evidence type="ECO:0000256" key="6">
    <source>
        <dbReference type="ARBA" id="ARBA00022777"/>
    </source>
</evidence>
<organism evidence="11 12">
    <name type="scientific">Oldenlandia corymbosa var. corymbosa</name>
    <dbReference type="NCBI Taxonomy" id="529605"/>
    <lineage>
        <taxon>Eukaryota</taxon>
        <taxon>Viridiplantae</taxon>
        <taxon>Streptophyta</taxon>
        <taxon>Embryophyta</taxon>
        <taxon>Tracheophyta</taxon>
        <taxon>Spermatophyta</taxon>
        <taxon>Magnoliopsida</taxon>
        <taxon>eudicotyledons</taxon>
        <taxon>Gunneridae</taxon>
        <taxon>Pentapetalae</taxon>
        <taxon>asterids</taxon>
        <taxon>lamiids</taxon>
        <taxon>Gentianales</taxon>
        <taxon>Rubiaceae</taxon>
        <taxon>Rubioideae</taxon>
        <taxon>Spermacoceae</taxon>
        <taxon>Hedyotis-Oldenlandia complex</taxon>
        <taxon>Oldenlandia</taxon>
    </lineage>
</organism>
<dbReference type="EC" id="2.7.1.108" evidence="3"/>
<evidence type="ECO:0000313" key="12">
    <source>
        <dbReference type="Proteomes" id="UP001161247"/>
    </source>
</evidence>
<feature type="transmembrane region" description="Helical" evidence="10">
    <location>
        <begin position="516"/>
        <end position="539"/>
    </location>
</feature>
<evidence type="ECO:0000256" key="10">
    <source>
        <dbReference type="SAM" id="Phobius"/>
    </source>
</evidence>
<dbReference type="GO" id="GO:0043048">
    <property type="term" value="P:dolichyl monophosphate biosynthetic process"/>
    <property type="evidence" value="ECO:0007669"/>
    <property type="project" value="TreeGrafter"/>
</dbReference>
<dbReference type="EMBL" id="OX459122">
    <property type="protein sequence ID" value="CAI9104993.1"/>
    <property type="molecule type" value="Genomic_DNA"/>
</dbReference>
<dbReference type="GO" id="GO:0005789">
    <property type="term" value="C:endoplasmic reticulum membrane"/>
    <property type="evidence" value="ECO:0007669"/>
    <property type="project" value="UniProtKB-SubCell"/>
</dbReference>
<feature type="transmembrane region" description="Helical" evidence="10">
    <location>
        <begin position="263"/>
        <end position="285"/>
    </location>
</feature>
<feature type="transmembrane region" description="Helical" evidence="10">
    <location>
        <begin position="406"/>
        <end position="427"/>
    </location>
</feature>
<feature type="transmembrane region" description="Helical" evidence="10">
    <location>
        <begin position="384"/>
        <end position="400"/>
    </location>
</feature>
<evidence type="ECO:0000256" key="2">
    <source>
        <dbReference type="ARBA" id="ARBA00010794"/>
    </source>
</evidence>
<reference evidence="11" key="1">
    <citation type="submission" date="2023-03" db="EMBL/GenBank/DDBJ databases">
        <authorList>
            <person name="Julca I."/>
        </authorList>
    </citation>
    <scope>NUCLEOTIDE SEQUENCE</scope>
</reference>
<comment type="subcellular location">
    <subcellularLocation>
        <location evidence="1">Endoplasmic reticulum membrane</location>
        <topology evidence="1">Multi-pass membrane protein</topology>
    </subcellularLocation>
</comment>
<comment type="similarity">
    <text evidence="2">Belongs to the polyprenol kinase family.</text>
</comment>
<feature type="transmembrane region" description="Helical" evidence="10">
    <location>
        <begin position="306"/>
        <end position="326"/>
    </location>
</feature>
<dbReference type="Proteomes" id="UP001161247">
    <property type="component" value="Chromosome 5"/>
</dbReference>
<keyword evidence="9 10" id="KW-0472">Membrane</keyword>
<keyword evidence="7" id="KW-0256">Endoplasmic reticulum</keyword>
<feature type="transmembrane region" description="Helical" evidence="10">
    <location>
        <begin position="120"/>
        <end position="139"/>
    </location>
</feature>
<feature type="transmembrane region" description="Helical" evidence="10">
    <location>
        <begin position="448"/>
        <end position="466"/>
    </location>
</feature>
<accession>A0AAV1DBH2</accession>
<keyword evidence="8 10" id="KW-1133">Transmembrane helix</keyword>
<dbReference type="PANTHER" id="PTHR13205">
    <property type="entry name" value="TRANSMEMBRANE PROTEIN 15-RELATED"/>
    <property type="match status" value="1"/>
</dbReference>
<evidence type="ECO:0000313" key="11">
    <source>
        <dbReference type="EMBL" id="CAI9104993.1"/>
    </source>
</evidence>
<evidence type="ECO:0000256" key="5">
    <source>
        <dbReference type="ARBA" id="ARBA00022692"/>
    </source>
</evidence>
<protein>
    <recommendedName>
        <fullName evidence="3">dolichol kinase</fullName>
        <ecNumber evidence="3">2.7.1.108</ecNumber>
    </recommendedName>
</protein>
<evidence type="ECO:0000256" key="4">
    <source>
        <dbReference type="ARBA" id="ARBA00022679"/>
    </source>
</evidence>
<feature type="transmembrane region" description="Helical" evidence="10">
    <location>
        <begin position="159"/>
        <end position="177"/>
    </location>
</feature>
<evidence type="ECO:0000256" key="7">
    <source>
        <dbReference type="ARBA" id="ARBA00022824"/>
    </source>
</evidence>
<dbReference type="InterPro" id="IPR032974">
    <property type="entry name" value="Polypren_kinase"/>
</dbReference>
<gene>
    <name evidence="11" type="ORF">OLC1_LOCUS13791</name>
</gene>